<dbReference type="Proteomes" id="UP000288127">
    <property type="component" value="Unassembled WGS sequence"/>
</dbReference>
<keyword evidence="3" id="KW-1185">Reference proteome</keyword>
<proteinExistence type="predicted"/>
<organism evidence="2 3">
    <name type="scientific">Pseudidiomarina marina</name>
    <dbReference type="NCBI Taxonomy" id="502366"/>
    <lineage>
        <taxon>Bacteria</taxon>
        <taxon>Pseudomonadati</taxon>
        <taxon>Pseudomonadota</taxon>
        <taxon>Gammaproteobacteria</taxon>
        <taxon>Alteromonadales</taxon>
        <taxon>Idiomarinaceae</taxon>
        <taxon>Pseudidiomarina</taxon>
    </lineage>
</organism>
<dbReference type="PROSITE" id="PS51257">
    <property type="entry name" value="PROKAR_LIPOPROTEIN"/>
    <property type="match status" value="1"/>
</dbReference>
<dbReference type="EMBL" id="PIPZ01000003">
    <property type="protein sequence ID" value="RUO59210.1"/>
    <property type="molecule type" value="Genomic_DNA"/>
</dbReference>
<feature type="chain" id="PRO_5019316794" description="DUF5640 domain-containing protein" evidence="1">
    <location>
        <begin position="22"/>
        <end position="103"/>
    </location>
</feature>
<name>A0A432YDZ1_9GAMM</name>
<gene>
    <name evidence="2" type="ORF">CWI76_09255</name>
</gene>
<sequence length="103" mass="11528">MNQLLKVITSLFFVIILSACSSDKDPGPLEGTWQSADLFGLKVTFREGETESLGMIDTVTYEVRGKDVIVTYHGGMTDGAKMRFTVESENFMHTEIGRFTRVK</sequence>
<evidence type="ECO:0000313" key="3">
    <source>
        <dbReference type="Proteomes" id="UP000288127"/>
    </source>
</evidence>
<accession>A0A432YDZ1</accession>
<dbReference type="AlphaFoldDB" id="A0A432YDZ1"/>
<comment type="caution">
    <text evidence="2">The sequence shown here is derived from an EMBL/GenBank/DDBJ whole genome shotgun (WGS) entry which is preliminary data.</text>
</comment>
<dbReference type="OrthoDB" id="9182320at2"/>
<keyword evidence="1" id="KW-0732">Signal</keyword>
<evidence type="ECO:0000313" key="2">
    <source>
        <dbReference type="EMBL" id="RUO59210.1"/>
    </source>
</evidence>
<evidence type="ECO:0000256" key="1">
    <source>
        <dbReference type="SAM" id="SignalP"/>
    </source>
</evidence>
<reference evidence="3" key="1">
    <citation type="journal article" date="2018" name="Front. Microbiol.">
        <title>Genome-Based Analysis Reveals the Taxonomy and Diversity of the Family Idiomarinaceae.</title>
        <authorList>
            <person name="Liu Y."/>
            <person name="Lai Q."/>
            <person name="Shao Z."/>
        </authorList>
    </citation>
    <scope>NUCLEOTIDE SEQUENCE [LARGE SCALE GENOMIC DNA]</scope>
    <source>
        <strain evidence="3">PIM1</strain>
    </source>
</reference>
<evidence type="ECO:0008006" key="4">
    <source>
        <dbReference type="Google" id="ProtNLM"/>
    </source>
</evidence>
<feature type="signal peptide" evidence="1">
    <location>
        <begin position="1"/>
        <end position="21"/>
    </location>
</feature>
<protein>
    <recommendedName>
        <fullName evidence="4">DUF5640 domain-containing protein</fullName>
    </recommendedName>
</protein>
<dbReference type="RefSeq" id="WP_126760059.1">
    <property type="nucleotide sequence ID" value="NZ_PIPZ01000003.1"/>
</dbReference>